<dbReference type="PROSITE" id="PS00107">
    <property type="entry name" value="PROTEIN_KINASE_ATP"/>
    <property type="match status" value="1"/>
</dbReference>
<feature type="compositionally biased region" description="Polar residues" evidence="5">
    <location>
        <begin position="527"/>
        <end position="541"/>
    </location>
</feature>
<feature type="domain" description="Protein kinase" evidence="6">
    <location>
        <begin position="1247"/>
        <end position="1503"/>
    </location>
</feature>
<keyword evidence="4" id="KW-0547">Nucleotide-binding</keyword>
<feature type="compositionally biased region" description="Basic and acidic residues" evidence="5">
    <location>
        <begin position="426"/>
        <end position="437"/>
    </location>
</feature>
<dbReference type="SMART" id="SM00249">
    <property type="entry name" value="PHD"/>
    <property type="match status" value="2"/>
</dbReference>
<dbReference type="PANTHER" id="PTHR44329">
    <property type="entry name" value="SERINE/THREONINE-PROTEIN KINASE TNNI3K-RELATED"/>
    <property type="match status" value="1"/>
</dbReference>
<keyword evidence="8" id="KW-1185">Reference proteome</keyword>
<comment type="caution">
    <text evidence="7">The sequence shown here is derived from an EMBL/GenBank/DDBJ whole genome shotgun (WGS) entry which is preliminary data.</text>
</comment>
<reference evidence="7" key="1">
    <citation type="submission" date="2021-01" db="EMBL/GenBank/DDBJ databases">
        <title>Phytophthora aleatoria, a newly-described species from Pinus radiata is distinct from Phytophthora cactorum isolates based on comparative genomics.</title>
        <authorList>
            <person name="Mcdougal R."/>
            <person name="Panda P."/>
            <person name="Williams N."/>
            <person name="Studholme D.J."/>
        </authorList>
    </citation>
    <scope>NUCLEOTIDE SEQUENCE</scope>
    <source>
        <strain evidence="7">NZFS 4037</strain>
    </source>
</reference>
<feature type="compositionally biased region" description="Acidic residues" evidence="5">
    <location>
        <begin position="146"/>
        <end position="161"/>
    </location>
</feature>
<gene>
    <name evidence="7" type="ORF">JG688_00014533</name>
</gene>
<evidence type="ECO:0000313" key="8">
    <source>
        <dbReference type="Proteomes" id="UP000709295"/>
    </source>
</evidence>
<feature type="region of interest" description="Disordered" evidence="5">
    <location>
        <begin position="481"/>
        <end position="573"/>
    </location>
</feature>
<dbReference type="InterPro" id="IPR019787">
    <property type="entry name" value="Znf_PHD-finger"/>
</dbReference>
<feature type="binding site" evidence="4">
    <location>
        <position position="1278"/>
    </location>
    <ligand>
        <name>ATP</name>
        <dbReference type="ChEBI" id="CHEBI:30616"/>
    </ligand>
</feature>
<evidence type="ECO:0000256" key="1">
    <source>
        <dbReference type="ARBA" id="ARBA00022723"/>
    </source>
</evidence>
<evidence type="ECO:0000256" key="5">
    <source>
        <dbReference type="SAM" id="MobiDB-lite"/>
    </source>
</evidence>
<proteinExistence type="predicted"/>
<dbReference type="GO" id="GO:0005524">
    <property type="term" value="F:ATP binding"/>
    <property type="evidence" value="ECO:0007669"/>
    <property type="project" value="UniProtKB-UniRule"/>
</dbReference>
<dbReference type="GO" id="GO:0004674">
    <property type="term" value="F:protein serine/threonine kinase activity"/>
    <property type="evidence" value="ECO:0007669"/>
    <property type="project" value="TreeGrafter"/>
</dbReference>
<keyword evidence="1" id="KW-0479">Metal-binding</keyword>
<feature type="compositionally biased region" description="Polar residues" evidence="5">
    <location>
        <begin position="686"/>
        <end position="699"/>
    </location>
</feature>
<feature type="region of interest" description="Disordered" evidence="5">
    <location>
        <begin position="339"/>
        <end position="445"/>
    </location>
</feature>
<feature type="region of interest" description="Disordered" evidence="5">
    <location>
        <begin position="140"/>
        <end position="165"/>
    </location>
</feature>
<evidence type="ECO:0000256" key="3">
    <source>
        <dbReference type="ARBA" id="ARBA00022833"/>
    </source>
</evidence>
<dbReference type="Proteomes" id="UP000709295">
    <property type="component" value="Unassembled WGS sequence"/>
</dbReference>
<dbReference type="GO" id="GO:0008270">
    <property type="term" value="F:zinc ion binding"/>
    <property type="evidence" value="ECO:0007669"/>
    <property type="project" value="UniProtKB-KW"/>
</dbReference>
<dbReference type="InterPro" id="IPR017441">
    <property type="entry name" value="Protein_kinase_ATP_BS"/>
</dbReference>
<dbReference type="InterPro" id="IPR001245">
    <property type="entry name" value="Ser-Thr/Tyr_kinase_cat_dom"/>
</dbReference>
<dbReference type="Pfam" id="PF07714">
    <property type="entry name" value="PK_Tyr_Ser-Thr"/>
    <property type="match status" value="1"/>
</dbReference>
<organism evidence="7 8">
    <name type="scientific">Phytophthora aleatoria</name>
    <dbReference type="NCBI Taxonomy" id="2496075"/>
    <lineage>
        <taxon>Eukaryota</taxon>
        <taxon>Sar</taxon>
        <taxon>Stramenopiles</taxon>
        <taxon>Oomycota</taxon>
        <taxon>Peronosporomycetes</taxon>
        <taxon>Peronosporales</taxon>
        <taxon>Peronosporaceae</taxon>
        <taxon>Phytophthora</taxon>
    </lineage>
</organism>
<evidence type="ECO:0000256" key="4">
    <source>
        <dbReference type="PROSITE-ProRule" id="PRU10141"/>
    </source>
</evidence>
<protein>
    <recommendedName>
        <fullName evidence="6">Protein kinase domain-containing protein</fullName>
    </recommendedName>
</protein>
<dbReference type="PANTHER" id="PTHR44329:SF214">
    <property type="entry name" value="PROTEIN KINASE DOMAIN-CONTAINING PROTEIN"/>
    <property type="match status" value="1"/>
</dbReference>
<feature type="compositionally biased region" description="Basic and acidic residues" evidence="5">
    <location>
        <begin position="500"/>
        <end position="521"/>
    </location>
</feature>
<dbReference type="InterPro" id="IPR051681">
    <property type="entry name" value="Ser/Thr_Kinases-Pseudokinases"/>
</dbReference>
<feature type="compositionally biased region" description="Polar residues" evidence="5">
    <location>
        <begin position="549"/>
        <end position="566"/>
    </location>
</feature>
<dbReference type="CDD" id="cd00180">
    <property type="entry name" value="PKc"/>
    <property type="match status" value="1"/>
</dbReference>
<keyword evidence="3" id="KW-0862">Zinc</keyword>
<evidence type="ECO:0000259" key="6">
    <source>
        <dbReference type="PROSITE" id="PS50011"/>
    </source>
</evidence>
<keyword evidence="4" id="KW-0067">ATP-binding</keyword>
<accession>A0A8J5IL17</accession>
<keyword evidence="2" id="KW-0863">Zinc-finger</keyword>
<dbReference type="InterPro" id="IPR000719">
    <property type="entry name" value="Prot_kinase_dom"/>
</dbReference>
<feature type="region of interest" description="Disordered" evidence="5">
    <location>
        <begin position="654"/>
        <end position="717"/>
    </location>
</feature>
<feature type="compositionally biased region" description="Low complexity" evidence="5">
    <location>
        <begin position="412"/>
        <end position="424"/>
    </location>
</feature>
<dbReference type="PROSITE" id="PS50011">
    <property type="entry name" value="PROTEIN_KINASE_DOM"/>
    <property type="match status" value="1"/>
</dbReference>
<dbReference type="CDD" id="cd15517">
    <property type="entry name" value="PHD_TCF19_like"/>
    <property type="match status" value="1"/>
</dbReference>
<sequence length="1516" mass="167499">MGRNLKGKASKAGAGSQQKRRKKSGLGAGGSSPALSATSSSGGTSTPGHRECEQCGNNMLLEGVAKAWPVGKKSVASTGCQICDFVAFRRSQRPCVDCTRTGCDHFCEWCGKGFHAKCAKLRNEDVSNPNGFCCHKCESEQGEGHDTDEEETKGEENEEEDVGSRCGSCRLPFSTTGKDPEDAKVATGFKVNQAVLVDNDEVLYNALITEVDTSGERIKIHFTRWSKSFDDWYAMDDEHINESLACDCCNQWFHIGCLPPIKSSGRWKDSTYVCPRCIDDARAFHNGNRSVLKAKAAYISTSNAIAKASKKVTSPKESETASVAVAKTKKASKAVVVIDDDDEDMEEEKNGKEAKEEAEEDVRIAKIPHKRKRKLSEAADSPVMPLANESANEQASAGAAHASSVPAKDSADSTSPSRASSATSEVKCRPNVKETNAEGKANTSKTPAVDANAAVCANASAMMHASPEHTVKVAIEAHSSPSKAATAKIGASNKSAVGETKLDKQEKKQTLKTESAADHSSRQSSSNTVMSLLNSPPTNEASAKGFKPTVTSLPMLNPAGNRNNTTASSSKPSMAMPANFQVYVKMEQKNGRFPLYPRPMPNVKAVLAVRKDVSAPPTKAKAPVVRKTKQTQAGGRGLSAFDILREVASQEIDESAVPVKPKREKRPAASRGSNASANKRARMDASTCTSNTSAVSAGVSSHPAAPDTNQSPQTRERIQMNSFVDLHFSIRKEMYLRFCRLEEEGMLTRDSAHLLRSLIYPTSERFQDLKFVYLVNKDLPSVQLTKRLLEAVPYPPTVAKPIATTVPHAPPAAIRSPMGGKGLAGLPMSMGMFSADLNLRDQMNPHDLRLEALVYHNLSLSLPEQPLVMKRAHDEDQVELAGALTSLRSEAAHVDEVNTSKTTASSFTGPSIEKRHANWTAWAKYLDDYCHSNGVRIGIEFTDSIQKRNDEMRNSKRAKDGKFVRFLPQELDAYRRSYVCHLGRKGRTRDVKFRRTACPFKLVAKSVYNDSKWEVEVTCPNAEHIHSETTREPAAPASETQPKPLIQSFPVEGLKGNPSSRQVLTDMAPRCKRMPENEAMCTRLLQRLNDFHDSVAPLDEKDARKQIFLDVIIRFVKIMRRKQLLLRLASSETVVYKVHDLHEKLSDIARELELSHEEGSGQLKDAQADQYAKLNELITSASDRMLINEFRGEHNLHVALMTLASGMKWKSQSSGMLDLKRKALARVTKILPSLSTVDWFIPIDELEYEEKIIGAGTFGEARRATWLHYGNTKGVVVKQLFKEIDSYSSDIFFKQLELWYKLEDKHILTLFGGSHVDRPQFYVCEYATGGNLRDFFGKKENRTQFWRMFRQAAQGLQVLHTAKLPHGALKCSNILVGDENTVKLTDFGFRSVRSLSASLSGDAEEAIATAVRWKPKEFLEENVNEELLYGADIYALGMCMIEALTQKDPFPKVDNRAVVGVIRKYERPDDILDAEWDFICRLCNPDESIRPKLSDVMKEISVFAEEEQRRQNPATA</sequence>
<name>A0A8J5IL17_9STRA</name>
<dbReference type="EMBL" id="JAENGY010001396">
    <property type="protein sequence ID" value="KAG6949667.1"/>
    <property type="molecule type" value="Genomic_DNA"/>
</dbReference>
<feature type="region of interest" description="Disordered" evidence="5">
    <location>
        <begin position="1"/>
        <end position="50"/>
    </location>
</feature>
<evidence type="ECO:0000313" key="7">
    <source>
        <dbReference type="EMBL" id="KAG6949667.1"/>
    </source>
</evidence>
<feature type="compositionally biased region" description="Low complexity" evidence="5">
    <location>
        <begin position="31"/>
        <end position="47"/>
    </location>
</feature>
<dbReference type="InterPro" id="IPR001965">
    <property type="entry name" value="Znf_PHD"/>
</dbReference>
<evidence type="ECO:0000256" key="2">
    <source>
        <dbReference type="ARBA" id="ARBA00022771"/>
    </source>
</evidence>
<dbReference type="Pfam" id="PF00628">
    <property type="entry name" value="PHD"/>
    <property type="match status" value="1"/>
</dbReference>